<evidence type="ECO:0000313" key="3">
    <source>
        <dbReference type="Proteomes" id="UP000295764"/>
    </source>
</evidence>
<gene>
    <name evidence="2" type="ORF">EDF64_103321</name>
</gene>
<evidence type="ECO:0000259" key="1">
    <source>
        <dbReference type="Pfam" id="PF07411"/>
    </source>
</evidence>
<name>A0A4R6DKU8_9MICO</name>
<sequence length="60" mass="6319">MAGKFEIWTDAQGEYRFHLKAGNGEVIATSEGYTTKASAKSGIASVQANAPTAEIVELDS</sequence>
<dbReference type="Proteomes" id="UP000295764">
    <property type="component" value="Unassembled WGS sequence"/>
</dbReference>
<dbReference type="OrthoDB" id="9802792at2"/>
<dbReference type="EMBL" id="SNVW01000003">
    <property type="protein sequence ID" value="TDN45397.1"/>
    <property type="molecule type" value="Genomic_DNA"/>
</dbReference>
<dbReference type="InterPro" id="IPR036913">
    <property type="entry name" value="YegP-like_sf"/>
</dbReference>
<dbReference type="Gene3D" id="2.30.29.80">
    <property type="match status" value="1"/>
</dbReference>
<dbReference type="PANTHER" id="PTHR40606:SF1">
    <property type="entry name" value="UPF0339 PROTEIN YEGP"/>
    <property type="match status" value="1"/>
</dbReference>
<dbReference type="InterPro" id="IPR051141">
    <property type="entry name" value="UPF0339_domain"/>
</dbReference>
<comment type="caution">
    <text evidence="2">The sequence shown here is derived from an EMBL/GenBank/DDBJ whole genome shotgun (WGS) entry which is preliminary data.</text>
</comment>
<dbReference type="PANTHER" id="PTHR40606">
    <property type="match status" value="1"/>
</dbReference>
<proteinExistence type="predicted"/>
<reference evidence="2 3" key="1">
    <citation type="submission" date="2019-03" db="EMBL/GenBank/DDBJ databases">
        <title>Genomic analyses of the natural microbiome of Caenorhabditis elegans.</title>
        <authorList>
            <person name="Samuel B."/>
        </authorList>
    </citation>
    <scope>NUCLEOTIDE SEQUENCE [LARGE SCALE GENOMIC DNA]</scope>
    <source>
        <strain evidence="2 3">JUb65</strain>
    </source>
</reference>
<dbReference type="Pfam" id="PF07411">
    <property type="entry name" value="DUF1508"/>
    <property type="match status" value="1"/>
</dbReference>
<dbReference type="RefSeq" id="WP_133519194.1">
    <property type="nucleotide sequence ID" value="NZ_SNVW01000003.1"/>
</dbReference>
<accession>A0A4R6DKU8</accession>
<dbReference type="InterPro" id="IPR010879">
    <property type="entry name" value="DUF1508"/>
</dbReference>
<feature type="domain" description="DUF1508" evidence="1">
    <location>
        <begin position="10"/>
        <end position="57"/>
    </location>
</feature>
<evidence type="ECO:0000313" key="2">
    <source>
        <dbReference type="EMBL" id="TDN45397.1"/>
    </source>
</evidence>
<dbReference type="AlphaFoldDB" id="A0A4R6DKU8"/>
<dbReference type="SUPFAM" id="SSF160113">
    <property type="entry name" value="YegP-like"/>
    <property type="match status" value="1"/>
</dbReference>
<protein>
    <recommendedName>
        <fullName evidence="1">DUF1508 domain-containing protein</fullName>
    </recommendedName>
</protein>
<organism evidence="2 3">
    <name type="scientific">Curtobacterium flaccumfaciens</name>
    <dbReference type="NCBI Taxonomy" id="2035"/>
    <lineage>
        <taxon>Bacteria</taxon>
        <taxon>Bacillati</taxon>
        <taxon>Actinomycetota</taxon>
        <taxon>Actinomycetes</taxon>
        <taxon>Micrococcales</taxon>
        <taxon>Microbacteriaceae</taxon>
        <taxon>Curtobacterium</taxon>
    </lineage>
</organism>